<dbReference type="PANTHER" id="PTHR16026:SF0">
    <property type="entry name" value="CARTILAGE ACIDIC PROTEIN 1"/>
    <property type="match status" value="1"/>
</dbReference>
<dbReference type="Pfam" id="PF13517">
    <property type="entry name" value="FG-GAP_3"/>
    <property type="match status" value="2"/>
</dbReference>
<name>A0A3B0XXP6_9ZZZZ</name>
<protein>
    <recommendedName>
        <fullName evidence="2">ASPIC/UnbV domain-containing protein</fullName>
    </recommendedName>
</protein>
<accession>A0A3B0XXP6</accession>
<dbReference type="EMBL" id="UOFK01000030">
    <property type="protein sequence ID" value="VAW73148.1"/>
    <property type="molecule type" value="Genomic_DNA"/>
</dbReference>
<evidence type="ECO:0000313" key="3">
    <source>
        <dbReference type="EMBL" id="VAW73148.1"/>
    </source>
</evidence>
<dbReference type="InterPro" id="IPR013517">
    <property type="entry name" value="FG-GAP"/>
</dbReference>
<proteinExistence type="predicted"/>
<evidence type="ECO:0000256" key="1">
    <source>
        <dbReference type="ARBA" id="ARBA00022729"/>
    </source>
</evidence>
<dbReference type="Gene3D" id="2.130.10.130">
    <property type="entry name" value="Integrin alpha, N-terminal"/>
    <property type="match status" value="2"/>
</dbReference>
<dbReference type="InterPro" id="IPR027039">
    <property type="entry name" value="Crtac1"/>
</dbReference>
<dbReference type="Pfam" id="PF07593">
    <property type="entry name" value="UnbV_ASPIC"/>
    <property type="match status" value="1"/>
</dbReference>
<organism evidence="3">
    <name type="scientific">hydrothermal vent metagenome</name>
    <dbReference type="NCBI Taxonomy" id="652676"/>
    <lineage>
        <taxon>unclassified sequences</taxon>
        <taxon>metagenomes</taxon>
        <taxon>ecological metagenomes</taxon>
    </lineage>
</organism>
<sequence length="696" mass="75903">MCLNVKTKLISPNMLAYVLILHAILPISSAAENYRPIFFTDIESGEDSGLIYKKEPSENIKVFEAQTQQDIFTLADAAQGPFKPHGIPGIAIFDYDNDGDLDLYISNGPGKSNSLFSNQLKEYGEISFIDVAEEAGVNAIDQDSSGVCVGDIDNDGDRDLFVLGNNDNNIMFENNGDGSFKDISEISQLNSGNKTSSTCSMGDIDNDGLLDIAIANSFNFDNSFAIVLEPFSLNQHNQLFRNLNEGRFKDVSKKSGLTSLTEFSPEAKNSATITWSIGLVDFDMDGDLDIIHSDDNGAIPFLKYGGIDRGFIRIFQNDGSGNFTDITRNSNTNKPGAWMGLAFGDLNSDGRLDIFSSNVGDYMLTNAPNTPYELGDQASRWFFADEKGFFEDPGVGDLVATPFGWGAGIFDFDNDSDLDIIFYGGLSIPIYVDASNGGVILENQEGKGIFIKNDNALRNTVDHSRRNTQSLAIGDLNNDGFDDIVSVSNFDMAADVPLLPYPVQYGGPFDESALFSPTFTPIGPGEFVWSGLTLEKGSLTVELNSASNGNSSISVSTVGTVNILKHSKANRDGVGAVITVKTANSKTIRPIVAGASYASQDSSILTFGLGSENRASVEVLWPGGTKNRLYRVHKNEHVSFPEIPCSYDGQWNNFFEYYSCVKNSLNKLEKEGIIKNNKRRFLRSAVLAFFEYKSSL</sequence>
<reference evidence="3" key="1">
    <citation type="submission" date="2018-06" db="EMBL/GenBank/DDBJ databases">
        <authorList>
            <person name="Zhirakovskaya E."/>
        </authorList>
    </citation>
    <scope>NUCLEOTIDE SEQUENCE</scope>
</reference>
<feature type="domain" description="ASPIC/UnbV" evidence="2">
    <location>
        <begin position="573"/>
        <end position="637"/>
    </location>
</feature>
<dbReference type="PANTHER" id="PTHR16026">
    <property type="entry name" value="CARTILAGE ACIDIC PROTEIN 1"/>
    <property type="match status" value="1"/>
</dbReference>
<keyword evidence="1" id="KW-0732">Signal</keyword>
<dbReference type="InterPro" id="IPR011519">
    <property type="entry name" value="UnbV_ASPIC"/>
</dbReference>
<dbReference type="AlphaFoldDB" id="A0A3B0XXP6"/>
<dbReference type="InterPro" id="IPR028994">
    <property type="entry name" value="Integrin_alpha_N"/>
</dbReference>
<evidence type="ECO:0000259" key="2">
    <source>
        <dbReference type="Pfam" id="PF07593"/>
    </source>
</evidence>
<dbReference type="SUPFAM" id="SSF69318">
    <property type="entry name" value="Integrin alpha N-terminal domain"/>
    <property type="match status" value="1"/>
</dbReference>
<gene>
    <name evidence="3" type="ORF">MNBD_GAMMA13-479</name>
</gene>